<feature type="compositionally biased region" description="Basic residues" evidence="1">
    <location>
        <begin position="29"/>
        <end position="45"/>
    </location>
</feature>
<sequence>MFRPRGANRHGPSHEPTHVQDRAGGAAARPRRRGLRGPRRRRGSGRGRGTPAGPGHTRKAGRPRHPRRRGQPPAHPGHDRRIRRRAPGHRQQGHLLQGPAPDLAGKIKAQQQAGRVQIDLVLTGTDGLAAGISQKLWSSMDAHRAFLGSPDYLEPAAEMQKLAQGQGTAVVYYPSGPLLEYNPDKVKNPPKTPAELLAWAKANPKRFQYADPANSGPGRTWLMGLPYLLGDKDPSSPASWDKTWAYLKELDKYIDVYGSGTTETMKNLASGQTDMIMSTTGWYINPRALGTVPKKMKAAHFDGMTWVTDAQYAVVPKGVDADTMSAALNLVKWMLTPEQQAKAYDDGYFYPGPAIKNVPLSMAPEKSQRTLEEYGVPEFDQWIERFPKRPSLPAEAQVEAFDLWNREVAGG</sequence>
<dbReference type="Gene3D" id="3.40.190.10">
    <property type="entry name" value="Periplasmic binding protein-like II"/>
    <property type="match status" value="2"/>
</dbReference>
<dbReference type="Pfam" id="PF13416">
    <property type="entry name" value="SBP_bac_8"/>
    <property type="match status" value="1"/>
</dbReference>
<organism evidence="2 3">
    <name type="scientific">Streptomyces formicae</name>
    <dbReference type="NCBI Taxonomy" id="1616117"/>
    <lineage>
        <taxon>Bacteria</taxon>
        <taxon>Bacillati</taxon>
        <taxon>Actinomycetota</taxon>
        <taxon>Actinomycetes</taxon>
        <taxon>Kitasatosporales</taxon>
        <taxon>Streptomycetaceae</taxon>
        <taxon>Streptomyces</taxon>
    </lineage>
</organism>
<feature type="compositionally biased region" description="Basic and acidic residues" evidence="1">
    <location>
        <begin position="12"/>
        <end position="21"/>
    </location>
</feature>
<dbReference type="InterPro" id="IPR006059">
    <property type="entry name" value="SBP"/>
</dbReference>
<keyword evidence="3" id="KW-1185">Reference proteome</keyword>
<feature type="compositionally biased region" description="Basic residues" evidence="1">
    <location>
        <begin position="56"/>
        <end position="70"/>
    </location>
</feature>
<proteinExistence type="predicted"/>
<evidence type="ECO:0000256" key="1">
    <source>
        <dbReference type="SAM" id="MobiDB-lite"/>
    </source>
</evidence>
<name>A0ABY3WIV9_9ACTN</name>
<reference evidence="2 3" key="1">
    <citation type="submission" date="2021-03" db="EMBL/GenBank/DDBJ databases">
        <title>Complete genome of Streptomyces formicae strain 1H-GS9 (DSM 100524).</title>
        <authorList>
            <person name="Atanasov K.E."/>
            <person name="Altabella T."/>
            <person name="Ferrer A."/>
        </authorList>
    </citation>
    <scope>NUCLEOTIDE SEQUENCE [LARGE SCALE GENOMIC DNA]</scope>
    <source>
        <strain evidence="2 3">1H-GS9</strain>
    </source>
</reference>
<evidence type="ECO:0000313" key="3">
    <source>
        <dbReference type="Proteomes" id="UP000828924"/>
    </source>
</evidence>
<feature type="compositionally biased region" description="Basic residues" evidence="1">
    <location>
        <begin position="78"/>
        <end position="92"/>
    </location>
</feature>
<dbReference type="SUPFAM" id="SSF53850">
    <property type="entry name" value="Periplasmic binding protein-like II"/>
    <property type="match status" value="1"/>
</dbReference>
<dbReference type="EMBL" id="CP071872">
    <property type="protein sequence ID" value="UNM12524.1"/>
    <property type="molecule type" value="Genomic_DNA"/>
</dbReference>
<accession>A0ABY3WIV9</accession>
<protein>
    <submittedName>
        <fullName evidence="2">Extracellular solute-binding protein</fullName>
    </submittedName>
</protein>
<evidence type="ECO:0000313" key="2">
    <source>
        <dbReference type="EMBL" id="UNM12524.1"/>
    </source>
</evidence>
<gene>
    <name evidence="2" type="ORF">J4032_14170</name>
</gene>
<dbReference type="PANTHER" id="PTHR42779:SF1">
    <property type="entry name" value="PROTEIN YNJB"/>
    <property type="match status" value="1"/>
</dbReference>
<dbReference type="PANTHER" id="PTHR42779">
    <property type="entry name" value="PROTEIN YNJB"/>
    <property type="match status" value="1"/>
</dbReference>
<feature type="region of interest" description="Disordered" evidence="1">
    <location>
        <begin position="1"/>
        <end position="101"/>
    </location>
</feature>
<dbReference type="Proteomes" id="UP000828924">
    <property type="component" value="Chromosome"/>
</dbReference>